<dbReference type="PIRSF" id="PIRSF000137">
    <property type="entry name" value="Alcohol_oxidase"/>
    <property type="match status" value="1"/>
</dbReference>
<evidence type="ECO:0000259" key="8">
    <source>
        <dbReference type="PROSITE" id="PS00624"/>
    </source>
</evidence>
<feature type="chain" id="PRO_5040199015" evidence="7">
    <location>
        <begin position="20"/>
        <end position="636"/>
    </location>
</feature>
<feature type="domain" description="Glucose-methanol-choline oxidoreductase N-terminal" evidence="8">
    <location>
        <begin position="330"/>
        <end position="344"/>
    </location>
</feature>
<dbReference type="PANTHER" id="PTHR11552">
    <property type="entry name" value="GLUCOSE-METHANOL-CHOLINE GMC OXIDOREDUCTASE"/>
    <property type="match status" value="1"/>
</dbReference>
<comment type="caution">
    <text evidence="9">The sequence shown here is derived from an EMBL/GenBank/DDBJ whole genome shotgun (WGS) entry which is preliminary data.</text>
</comment>
<evidence type="ECO:0000256" key="4">
    <source>
        <dbReference type="ARBA" id="ARBA00022827"/>
    </source>
</evidence>
<feature type="signal peptide" evidence="7">
    <location>
        <begin position="1"/>
        <end position="19"/>
    </location>
</feature>
<evidence type="ECO:0000256" key="5">
    <source>
        <dbReference type="PIRSR" id="PIRSR000137-1"/>
    </source>
</evidence>
<comment type="cofactor">
    <cofactor evidence="1 6">
        <name>FAD</name>
        <dbReference type="ChEBI" id="CHEBI:57692"/>
    </cofactor>
</comment>
<evidence type="ECO:0000313" key="10">
    <source>
        <dbReference type="Proteomes" id="UP000736335"/>
    </source>
</evidence>
<dbReference type="Pfam" id="PF05199">
    <property type="entry name" value="GMC_oxred_C"/>
    <property type="match status" value="1"/>
</dbReference>
<sequence length="636" mass="69436">MSLPLPRNSHLALVAVVSALLILKATKRVPKKPLHFNDFRDLASRVDTHGVAGQELFGSEYDIIIIGGGTAGCVLAARLSEEPSLRVLVIESGESSVDLEPSNIPAAFPSLFKTKYDYDLSTVPQPNAGGRSRDWPRARLLGGCTTINAMMFHHCAPSDYDEWPKFLGKTKDNSIWSYEGLKKYFLKFETFIPHKDHSDVDISERGSSGPMKTGYFGYNSYITQQWIRACEAVGIPAIPDVNTSKGTLGVTKVMIFIDQRGRRVTAENSYLTPEVLKRPNLRVCVSATVTKLIFDNSGDKPRAVGVEFTSSRDGPRIEARARKEVILCAGAVHTPHILMLSGIGPADQLTSHDVTPLVDLPGVGEHLMDHPAIHANLLDKSGHSLGWMRKTAGVNFKAISALFQWSWMGSGPFTSNLGEGIAFIRVDANPKLLPDPSLAEDSTSGPECPDIELFVSPMGHPPSGKDITEPSFGVHAVALRPTSLGTVRLRSNDPFDSPVIDPRYLSTQHDVQVLVEGIKALIRITQAEPLASKVLDKAGDDDRTLDHHLFTATRAEIEEFVRQRVNTLFHPTSTARMARREDGGVVDEELKVYGVRGLRVVDASIFPTIPAGHTVSPTLAVAEKMADLIKAEHTQA</sequence>
<comment type="similarity">
    <text evidence="2">Belongs to the GMC oxidoreductase family.</text>
</comment>
<evidence type="ECO:0000256" key="6">
    <source>
        <dbReference type="PIRSR" id="PIRSR000137-2"/>
    </source>
</evidence>
<dbReference type="GO" id="GO:0050660">
    <property type="term" value="F:flavin adenine dinucleotide binding"/>
    <property type="evidence" value="ECO:0007669"/>
    <property type="project" value="InterPro"/>
</dbReference>
<organism evidence="9 10">
    <name type="scientific">Thelephora terrestris</name>
    <dbReference type="NCBI Taxonomy" id="56493"/>
    <lineage>
        <taxon>Eukaryota</taxon>
        <taxon>Fungi</taxon>
        <taxon>Dikarya</taxon>
        <taxon>Basidiomycota</taxon>
        <taxon>Agaricomycotina</taxon>
        <taxon>Agaricomycetes</taxon>
        <taxon>Thelephorales</taxon>
        <taxon>Thelephoraceae</taxon>
        <taxon>Thelephora</taxon>
    </lineage>
</organism>
<dbReference type="SUPFAM" id="SSF51905">
    <property type="entry name" value="FAD/NAD(P)-binding domain"/>
    <property type="match status" value="1"/>
</dbReference>
<dbReference type="InterPro" id="IPR007867">
    <property type="entry name" value="GMC_OxRtase_C"/>
</dbReference>
<dbReference type="EMBL" id="WIUZ02000007">
    <property type="protein sequence ID" value="KAF9784930.1"/>
    <property type="molecule type" value="Genomic_DNA"/>
</dbReference>
<dbReference type="GO" id="GO:0016614">
    <property type="term" value="F:oxidoreductase activity, acting on CH-OH group of donors"/>
    <property type="evidence" value="ECO:0007669"/>
    <property type="project" value="InterPro"/>
</dbReference>
<name>A0A9P6L6J7_9AGAM</name>
<reference evidence="9" key="2">
    <citation type="submission" date="2020-11" db="EMBL/GenBank/DDBJ databases">
        <authorList>
            <consortium name="DOE Joint Genome Institute"/>
            <person name="Kuo A."/>
            <person name="Miyauchi S."/>
            <person name="Kiss E."/>
            <person name="Drula E."/>
            <person name="Kohler A."/>
            <person name="Sanchez-Garcia M."/>
            <person name="Andreopoulos B."/>
            <person name="Barry K.W."/>
            <person name="Bonito G."/>
            <person name="Buee M."/>
            <person name="Carver A."/>
            <person name="Chen C."/>
            <person name="Cichocki N."/>
            <person name="Clum A."/>
            <person name="Culley D."/>
            <person name="Crous P.W."/>
            <person name="Fauchery L."/>
            <person name="Girlanda M."/>
            <person name="Hayes R."/>
            <person name="Keri Z."/>
            <person name="Labutti K."/>
            <person name="Lipzen A."/>
            <person name="Lombard V."/>
            <person name="Magnuson J."/>
            <person name="Maillard F."/>
            <person name="Morin E."/>
            <person name="Murat C."/>
            <person name="Nolan M."/>
            <person name="Ohm R."/>
            <person name="Pangilinan J."/>
            <person name="Pereira M."/>
            <person name="Perotto S."/>
            <person name="Peter M."/>
            <person name="Riley R."/>
            <person name="Sitrit Y."/>
            <person name="Stielow B."/>
            <person name="Szollosi G."/>
            <person name="Zifcakova L."/>
            <person name="Stursova M."/>
            <person name="Spatafora J.W."/>
            <person name="Tedersoo L."/>
            <person name="Vaario L.-M."/>
            <person name="Yamada A."/>
            <person name="Yan M."/>
            <person name="Wang P."/>
            <person name="Xu J."/>
            <person name="Bruns T."/>
            <person name="Baldrian P."/>
            <person name="Vilgalys R."/>
            <person name="Henrissat B."/>
            <person name="Grigoriev I.V."/>
            <person name="Hibbett D."/>
            <person name="Nagy L.G."/>
            <person name="Martin F.M."/>
        </authorList>
    </citation>
    <scope>NUCLEOTIDE SEQUENCE</scope>
    <source>
        <strain evidence="9">UH-Tt-Lm1</strain>
    </source>
</reference>
<dbReference type="PROSITE" id="PS00624">
    <property type="entry name" value="GMC_OXRED_2"/>
    <property type="match status" value="1"/>
</dbReference>
<dbReference type="PANTHER" id="PTHR11552:SF147">
    <property type="entry name" value="CHOLINE DEHYDROGENASE, MITOCHONDRIAL"/>
    <property type="match status" value="1"/>
</dbReference>
<feature type="active site" description="Proton donor" evidence="5">
    <location>
        <position position="570"/>
    </location>
</feature>
<gene>
    <name evidence="9" type="ORF">BJ322DRAFT_1099969</name>
</gene>
<dbReference type="InterPro" id="IPR012132">
    <property type="entry name" value="GMC_OxRdtase"/>
</dbReference>
<dbReference type="InterPro" id="IPR036188">
    <property type="entry name" value="FAD/NAD-bd_sf"/>
</dbReference>
<evidence type="ECO:0000256" key="7">
    <source>
        <dbReference type="SAM" id="SignalP"/>
    </source>
</evidence>
<dbReference type="SUPFAM" id="SSF54373">
    <property type="entry name" value="FAD-linked reductases, C-terminal domain"/>
    <property type="match status" value="1"/>
</dbReference>
<dbReference type="OrthoDB" id="269227at2759"/>
<evidence type="ECO:0000256" key="3">
    <source>
        <dbReference type="ARBA" id="ARBA00022630"/>
    </source>
</evidence>
<keyword evidence="4 6" id="KW-0274">FAD</keyword>
<dbReference type="InterPro" id="IPR000172">
    <property type="entry name" value="GMC_OxRdtase_N"/>
</dbReference>
<dbReference type="Gene3D" id="3.50.50.60">
    <property type="entry name" value="FAD/NAD(P)-binding domain"/>
    <property type="match status" value="1"/>
</dbReference>
<dbReference type="Pfam" id="PF00732">
    <property type="entry name" value="GMC_oxred_N"/>
    <property type="match status" value="1"/>
</dbReference>
<proteinExistence type="inferred from homology"/>
<keyword evidence="3" id="KW-0285">Flavoprotein</keyword>
<protein>
    <submittedName>
        <fullName evidence="9">GMC oxidoreductase</fullName>
    </submittedName>
</protein>
<feature type="binding site" evidence="6">
    <location>
        <position position="289"/>
    </location>
    <ligand>
        <name>FAD</name>
        <dbReference type="ChEBI" id="CHEBI:57692"/>
    </ligand>
</feature>
<keyword evidence="7" id="KW-0732">Signal</keyword>
<keyword evidence="10" id="KW-1185">Reference proteome</keyword>
<dbReference type="Gene3D" id="3.30.560.10">
    <property type="entry name" value="Glucose Oxidase, domain 3"/>
    <property type="match status" value="1"/>
</dbReference>
<dbReference type="AlphaFoldDB" id="A0A9P6L6J7"/>
<evidence type="ECO:0000256" key="2">
    <source>
        <dbReference type="ARBA" id="ARBA00010790"/>
    </source>
</evidence>
<reference evidence="9" key="1">
    <citation type="journal article" date="2020" name="Nat. Commun.">
        <title>Large-scale genome sequencing of mycorrhizal fungi provides insights into the early evolution of symbiotic traits.</title>
        <authorList>
            <person name="Miyauchi S."/>
            <person name="Kiss E."/>
            <person name="Kuo A."/>
            <person name="Drula E."/>
            <person name="Kohler A."/>
            <person name="Sanchez-Garcia M."/>
            <person name="Morin E."/>
            <person name="Andreopoulos B."/>
            <person name="Barry K.W."/>
            <person name="Bonito G."/>
            <person name="Buee M."/>
            <person name="Carver A."/>
            <person name="Chen C."/>
            <person name="Cichocki N."/>
            <person name="Clum A."/>
            <person name="Culley D."/>
            <person name="Crous P.W."/>
            <person name="Fauchery L."/>
            <person name="Girlanda M."/>
            <person name="Hayes R.D."/>
            <person name="Keri Z."/>
            <person name="LaButti K."/>
            <person name="Lipzen A."/>
            <person name="Lombard V."/>
            <person name="Magnuson J."/>
            <person name="Maillard F."/>
            <person name="Murat C."/>
            <person name="Nolan M."/>
            <person name="Ohm R.A."/>
            <person name="Pangilinan J."/>
            <person name="Pereira M.F."/>
            <person name="Perotto S."/>
            <person name="Peter M."/>
            <person name="Pfister S."/>
            <person name="Riley R."/>
            <person name="Sitrit Y."/>
            <person name="Stielow J.B."/>
            <person name="Szollosi G."/>
            <person name="Zifcakova L."/>
            <person name="Stursova M."/>
            <person name="Spatafora J.W."/>
            <person name="Tedersoo L."/>
            <person name="Vaario L.M."/>
            <person name="Yamada A."/>
            <person name="Yan M."/>
            <person name="Wang P."/>
            <person name="Xu J."/>
            <person name="Bruns T."/>
            <person name="Baldrian P."/>
            <person name="Vilgalys R."/>
            <person name="Dunand C."/>
            <person name="Henrissat B."/>
            <person name="Grigoriev I.V."/>
            <person name="Hibbett D."/>
            <person name="Nagy L.G."/>
            <person name="Martin F.M."/>
        </authorList>
    </citation>
    <scope>NUCLEOTIDE SEQUENCE</scope>
    <source>
        <strain evidence="9">UH-Tt-Lm1</strain>
    </source>
</reference>
<feature type="active site" description="Proton acceptor" evidence="5">
    <location>
        <position position="613"/>
    </location>
</feature>
<evidence type="ECO:0000256" key="1">
    <source>
        <dbReference type="ARBA" id="ARBA00001974"/>
    </source>
</evidence>
<dbReference type="Proteomes" id="UP000736335">
    <property type="component" value="Unassembled WGS sequence"/>
</dbReference>
<accession>A0A9P6L6J7</accession>
<evidence type="ECO:0000313" key="9">
    <source>
        <dbReference type="EMBL" id="KAF9784930.1"/>
    </source>
</evidence>